<feature type="transmembrane region" description="Helical" evidence="1">
    <location>
        <begin position="12"/>
        <end position="30"/>
    </location>
</feature>
<protein>
    <submittedName>
        <fullName evidence="2">Uncharacterized protein</fullName>
    </submittedName>
</protein>
<keyword evidence="1" id="KW-0812">Transmembrane</keyword>
<dbReference type="EMBL" id="JADBEB010000001">
    <property type="protein sequence ID" value="MBE1490120.1"/>
    <property type="molecule type" value="Genomic_DNA"/>
</dbReference>
<dbReference type="RefSeq" id="WP_192769460.1">
    <property type="nucleotide sequence ID" value="NZ_JADBEB010000001.1"/>
</dbReference>
<organism evidence="2 3">
    <name type="scientific">Plantactinospora soyae</name>
    <dbReference type="NCBI Taxonomy" id="1544732"/>
    <lineage>
        <taxon>Bacteria</taxon>
        <taxon>Bacillati</taxon>
        <taxon>Actinomycetota</taxon>
        <taxon>Actinomycetes</taxon>
        <taxon>Micromonosporales</taxon>
        <taxon>Micromonosporaceae</taxon>
        <taxon>Plantactinospora</taxon>
    </lineage>
</organism>
<keyword evidence="3" id="KW-1185">Reference proteome</keyword>
<keyword evidence="1" id="KW-0472">Membrane</keyword>
<evidence type="ECO:0000313" key="2">
    <source>
        <dbReference type="EMBL" id="MBE1490120.1"/>
    </source>
</evidence>
<gene>
    <name evidence="2" type="ORF">H4W31_005758</name>
</gene>
<name>A0A927MFD4_9ACTN</name>
<proteinExistence type="predicted"/>
<comment type="caution">
    <text evidence="2">The sequence shown here is derived from an EMBL/GenBank/DDBJ whole genome shotgun (WGS) entry which is preliminary data.</text>
</comment>
<evidence type="ECO:0000256" key="1">
    <source>
        <dbReference type="SAM" id="Phobius"/>
    </source>
</evidence>
<evidence type="ECO:0000313" key="3">
    <source>
        <dbReference type="Proteomes" id="UP000649753"/>
    </source>
</evidence>
<sequence length="335" mass="37728">MARLLSWVASNLDAVFGLVVAITVSILGITDDASEDVVNSAILLILALLAQALLRERWRRDNAEKATRKMLNESAARMDALLPHLAAISAEDGVLARARTAIDSVSMVRVLNGAEVGHAHAEARSQTDRWQFKGGTGTFTRAVTLPECIEHARRRNGTLDFGIEIIDPTDEQVCERYAQFRRSLSPRSDVAGERWTVDRTRKEAFATVLAACWHQQRSGLLNIEVRLSTQMSTFRFDLSSSCVIITQENPQTPALRIDRREIYYHRYSIELQYSREQSRRVPIEQAKQVPLDDEPSVEQTRRLFAALGVPLPRAYGDREVSDIIVKAIQARNLYE</sequence>
<accession>A0A927MFD4</accession>
<feature type="transmembrane region" description="Helical" evidence="1">
    <location>
        <begin position="36"/>
        <end position="54"/>
    </location>
</feature>
<keyword evidence="1" id="KW-1133">Transmembrane helix</keyword>
<dbReference type="Proteomes" id="UP000649753">
    <property type="component" value="Unassembled WGS sequence"/>
</dbReference>
<reference evidence="2" key="1">
    <citation type="submission" date="2020-10" db="EMBL/GenBank/DDBJ databases">
        <title>Sequencing the genomes of 1000 actinobacteria strains.</title>
        <authorList>
            <person name="Klenk H.-P."/>
        </authorList>
    </citation>
    <scope>NUCLEOTIDE SEQUENCE</scope>
    <source>
        <strain evidence="2">DSM 46832</strain>
    </source>
</reference>
<dbReference type="AlphaFoldDB" id="A0A927MFD4"/>